<evidence type="ECO:0000256" key="4">
    <source>
        <dbReference type="SAM" id="Phobius"/>
    </source>
</evidence>
<evidence type="ECO:0008006" key="7">
    <source>
        <dbReference type="Google" id="ProtNLM"/>
    </source>
</evidence>
<keyword evidence="6" id="KW-1185">Reference proteome</keyword>
<dbReference type="PANTHER" id="PTHR10272">
    <property type="entry name" value="PLATELET-ACTIVATING FACTOR ACETYLHYDROLASE"/>
    <property type="match status" value="1"/>
</dbReference>
<name>A0A0G2ZB93_9BACT</name>
<dbReference type="PATRIC" id="fig|1330330.3.peg.1096"/>
<evidence type="ECO:0000256" key="2">
    <source>
        <dbReference type="ARBA" id="ARBA00022963"/>
    </source>
</evidence>
<keyword evidence="4" id="KW-1133">Transmembrane helix</keyword>
<dbReference type="PANTHER" id="PTHR10272:SF0">
    <property type="entry name" value="PLATELET-ACTIVATING FACTOR ACETYLHYDROLASE"/>
    <property type="match status" value="1"/>
</dbReference>
<evidence type="ECO:0000256" key="3">
    <source>
        <dbReference type="ARBA" id="ARBA00023098"/>
    </source>
</evidence>
<keyword evidence="3" id="KW-0443">Lipid metabolism</keyword>
<dbReference type="RefSeq" id="WP_047754490.1">
    <property type="nucleotide sequence ID" value="NZ_CP011232.1"/>
</dbReference>
<evidence type="ECO:0000313" key="5">
    <source>
        <dbReference type="EMBL" id="AKI97356.1"/>
    </source>
</evidence>
<sequence>MKKGLISPFMVILFAILLGSALLYFFPIKPLPAPDGEYKIGLRILELKMLKKELATDNPDDRRRILIDIWYPAEETSGYEPSYWLREPTYFKAMEGTHDILKLLTQHAGQVRTNSYINAPTKSNSGNGYPVIILLPGTPSLVSLYFNYAEKLASHGYIVVGLEQTYANIAVEFADETVIFDRSTEATLIDRISKAETEDERMQDTFQYPF</sequence>
<protein>
    <recommendedName>
        <fullName evidence="7">Alpha/beta hydrolase</fullName>
    </recommendedName>
</protein>
<keyword evidence="2" id="KW-0442">Lipid degradation</keyword>
<dbReference type="Pfam" id="PF03403">
    <property type="entry name" value="PAF-AH_p_II"/>
    <property type="match status" value="1"/>
</dbReference>
<keyword evidence="4" id="KW-0472">Membrane</keyword>
<dbReference type="Gene3D" id="3.40.50.1820">
    <property type="entry name" value="alpha/beta hydrolase"/>
    <property type="match status" value="1"/>
</dbReference>
<evidence type="ECO:0000256" key="1">
    <source>
        <dbReference type="ARBA" id="ARBA00022801"/>
    </source>
</evidence>
<gene>
    <name evidence="5" type="ORF">IX53_05460</name>
</gene>
<keyword evidence="4" id="KW-0812">Transmembrane</keyword>
<accession>A0A0G2ZB93</accession>
<dbReference type="SUPFAM" id="SSF53474">
    <property type="entry name" value="alpha/beta-Hydrolases"/>
    <property type="match status" value="1"/>
</dbReference>
<dbReference type="GO" id="GO:0016042">
    <property type="term" value="P:lipid catabolic process"/>
    <property type="evidence" value="ECO:0007669"/>
    <property type="project" value="UniProtKB-KW"/>
</dbReference>
<dbReference type="STRING" id="1330330.IX53_05460"/>
<keyword evidence="1" id="KW-0378">Hydrolase</keyword>
<evidence type="ECO:0000313" key="6">
    <source>
        <dbReference type="Proteomes" id="UP000035159"/>
    </source>
</evidence>
<dbReference type="InterPro" id="IPR029058">
    <property type="entry name" value="AB_hydrolase_fold"/>
</dbReference>
<dbReference type="EMBL" id="CP011232">
    <property type="protein sequence ID" value="AKI97356.1"/>
    <property type="molecule type" value="Genomic_DNA"/>
</dbReference>
<dbReference type="AlphaFoldDB" id="A0A0G2ZB93"/>
<proteinExistence type="predicted"/>
<reference evidence="5 6" key="1">
    <citation type="submission" date="2015-04" db="EMBL/GenBank/DDBJ databases">
        <title>Complete Genome Sequence of Kosmotoga pacifica SLHLJ1.</title>
        <authorList>
            <person name="Jiang L.J."/>
            <person name="Shao Z.Z."/>
            <person name="Jebbar M."/>
        </authorList>
    </citation>
    <scope>NUCLEOTIDE SEQUENCE [LARGE SCALE GENOMIC DNA]</scope>
    <source>
        <strain evidence="5 6">SLHLJ1</strain>
    </source>
</reference>
<dbReference type="OrthoDB" id="9814760at2"/>
<dbReference type="KEGG" id="kpf:IX53_05460"/>
<feature type="transmembrane region" description="Helical" evidence="4">
    <location>
        <begin position="6"/>
        <end position="26"/>
    </location>
</feature>
<organism evidence="5 6">
    <name type="scientific">Kosmotoga pacifica</name>
    <dbReference type="NCBI Taxonomy" id="1330330"/>
    <lineage>
        <taxon>Bacteria</taxon>
        <taxon>Thermotogati</taxon>
        <taxon>Thermotogota</taxon>
        <taxon>Thermotogae</taxon>
        <taxon>Kosmotogales</taxon>
        <taxon>Kosmotogaceae</taxon>
        <taxon>Kosmotoga</taxon>
    </lineage>
</organism>
<dbReference type="Proteomes" id="UP000035159">
    <property type="component" value="Chromosome"/>
</dbReference>
<dbReference type="GO" id="GO:0003847">
    <property type="term" value="F:1-alkyl-2-acetylglycerophosphocholine esterase activity"/>
    <property type="evidence" value="ECO:0007669"/>
    <property type="project" value="TreeGrafter"/>
</dbReference>